<reference evidence="3" key="1">
    <citation type="submission" date="2017-02" db="EMBL/GenBank/DDBJ databases">
        <authorList>
            <person name="Dridi B."/>
        </authorList>
    </citation>
    <scope>NUCLEOTIDE SEQUENCE [LARGE SCALE GENOMIC DNA]</scope>
    <source>
        <strain evidence="3">EB411</strain>
    </source>
</reference>
<evidence type="ECO:0000313" key="2">
    <source>
        <dbReference type="EMBL" id="SJN39837.1"/>
    </source>
</evidence>
<organism evidence="2 3">
    <name type="scientific">Mycetocola reblochoni REB411</name>
    <dbReference type="NCBI Taxonomy" id="1255698"/>
    <lineage>
        <taxon>Bacteria</taxon>
        <taxon>Bacillati</taxon>
        <taxon>Actinomycetota</taxon>
        <taxon>Actinomycetes</taxon>
        <taxon>Micrococcales</taxon>
        <taxon>Microbacteriaceae</taxon>
        <taxon>Mycetocola</taxon>
    </lineage>
</organism>
<keyword evidence="3" id="KW-1185">Reference proteome</keyword>
<name>A0A1R4K6A2_9MICO</name>
<feature type="region of interest" description="Disordered" evidence="1">
    <location>
        <begin position="55"/>
        <end position="75"/>
    </location>
</feature>
<dbReference type="Proteomes" id="UP000196778">
    <property type="component" value="Unassembled WGS sequence"/>
</dbReference>
<dbReference type="AlphaFoldDB" id="A0A1R4K6A2"/>
<gene>
    <name evidence="2" type="ORF">FM119_11660</name>
</gene>
<sequence length="75" mass="7896">MLGGIVRAHDRPVYSGPGRRPARHPRTAATARGAFALSETRRPGEGFHGPACLHGCTRDDSGPQLGGPSHVTARE</sequence>
<feature type="region of interest" description="Disordered" evidence="1">
    <location>
        <begin position="1"/>
        <end position="28"/>
    </location>
</feature>
<dbReference type="EMBL" id="FUKR01000066">
    <property type="protein sequence ID" value="SJN39837.1"/>
    <property type="molecule type" value="Genomic_DNA"/>
</dbReference>
<accession>A0A1R4K6A2</accession>
<evidence type="ECO:0000256" key="1">
    <source>
        <dbReference type="SAM" id="MobiDB-lite"/>
    </source>
</evidence>
<protein>
    <submittedName>
        <fullName evidence="2">Uncharacterized protein</fullName>
    </submittedName>
</protein>
<evidence type="ECO:0000313" key="3">
    <source>
        <dbReference type="Proteomes" id="UP000196778"/>
    </source>
</evidence>
<proteinExistence type="predicted"/>